<reference evidence="2 3" key="1">
    <citation type="journal article" date="2018" name="Biotechnol. Adv.">
        <title>Improved genomic resources and new bioinformatic workflow for the carcinogenic parasite Clonorchis sinensis: Biotechnological implications.</title>
        <authorList>
            <person name="Wang D."/>
            <person name="Korhonen P.K."/>
            <person name="Gasser R.B."/>
            <person name="Young N.D."/>
        </authorList>
    </citation>
    <scope>NUCLEOTIDE SEQUENCE [LARGE SCALE GENOMIC DNA]</scope>
    <source>
        <strain evidence="2">Cs-k2</strain>
    </source>
</reference>
<dbReference type="OrthoDB" id="2016588at2759"/>
<proteinExistence type="predicted"/>
<evidence type="ECO:0000256" key="1">
    <source>
        <dbReference type="SAM" id="SignalP"/>
    </source>
</evidence>
<gene>
    <name evidence="2" type="ORF">CSKR_203721</name>
</gene>
<reference evidence="2 3" key="2">
    <citation type="journal article" date="2021" name="Genomics">
        <title>High-quality reference genome for Clonorchis sinensis.</title>
        <authorList>
            <person name="Young N.D."/>
            <person name="Stroehlein A.J."/>
            <person name="Kinkar L."/>
            <person name="Wang T."/>
            <person name="Sohn W.M."/>
            <person name="Chang B.C.H."/>
            <person name="Kaur P."/>
            <person name="Weisz D."/>
            <person name="Dudchenko O."/>
            <person name="Aiden E.L."/>
            <person name="Korhonen P.K."/>
            <person name="Gasser R.B."/>
        </authorList>
    </citation>
    <scope>NUCLEOTIDE SEQUENCE [LARGE SCALE GENOMIC DNA]</scope>
    <source>
        <strain evidence="2">Cs-k2</strain>
    </source>
</reference>
<comment type="caution">
    <text evidence="2">The sequence shown here is derived from an EMBL/GenBank/DDBJ whole genome shotgun (WGS) entry which is preliminary data.</text>
</comment>
<keyword evidence="3" id="KW-1185">Reference proteome</keyword>
<dbReference type="EMBL" id="NIRI02000005">
    <property type="protein sequence ID" value="KAG5454845.1"/>
    <property type="molecule type" value="Genomic_DNA"/>
</dbReference>
<sequence>MLSNCFIFLTLFFISPSSETLVGGYTEVRLPNADETQTFTTLLNLQLPTFLGLTANDVNDVQIFGISSQVVNGINYRINIRLRNGQCYLVTVFQSLPSREDGTVTHRISSVELMKCPLQF</sequence>
<dbReference type="InterPro" id="IPR046350">
    <property type="entry name" value="Cystatin_sf"/>
</dbReference>
<dbReference type="Proteomes" id="UP000286415">
    <property type="component" value="Unassembled WGS sequence"/>
</dbReference>
<dbReference type="SUPFAM" id="SSF54403">
    <property type="entry name" value="Cystatin/monellin"/>
    <property type="match status" value="1"/>
</dbReference>
<evidence type="ECO:0000313" key="3">
    <source>
        <dbReference type="Proteomes" id="UP000286415"/>
    </source>
</evidence>
<dbReference type="Gene3D" id="3.10.450.10">
    <property type="match status" value="1"/>
</dbReference>
<feature type="chain" id="PRO_5035822590" description="Cystatin domain-containing protein" evidence="1">
    <location>
        <begin position="21"/>
        <end position="120"/>
    </location>
</feature>
<dbReference type="AlphaFoldDB" id="A0A8T1N175"/>
<keyword evidence="1" id="KW-0732">Signal</keyword>
<protein>
    <recommendedName>
        <fullName evidence="4">Cystatin domain-containing protein</fullName>
    </recommendedName>
</protein>
<evidence type="ECO:0008006" key="4">
    <source>
        <dbReference type="Google" id="ProtNLM"/>
    </source>
</evidence>
<feature type="signal peptide" evidence="1">
    <location>
        <begin position="1"/>
        <end position="20"/>
    </location>
</feature>
<name>A0A8T1N175_CLOSI</name>
<accession>A0A8T1N175</accession>
<evidence type="ECO:0000313" key="2">
    <source>
        <dbReference type="EMBL" id="KAG5454845.1"/>
    </source>
</evidence>
<organism evidence="2 3">
    <name type="scientific">Clonorchis sinensis</name>
    <name type="common">Chinese liver fluke</name>
    <dbReference type="NCBI Taxonomy" id="79923"/>
    <lineage>
        <taxon>Eukaryota</taxon>
        <taxon>Metazoa</taxon>
        <taxon>Spiralia</taxon>
        <taxon>Lophotrochozoa</taxon>
        <taxon>Platyhelminthes</taxon>
        <taxon>Trematoda</taxon>
        <taxon>Digenea</taxon>
        <taxon>Opisthorchiida</taxon>
        <taxon>Opisthorchiata</taxon>
        <taxon>Opisthorchiidae</taxon>
        <taxon>Clonorchis</taxon>
    </lineage>
</organism>